<protein>
    <submittedName>
        <fullName evidence="1">Uncharacterized protein</fullName>
    </submittedName>
</protein>
<evidence type="ECO:0000313" key="1">
    <source>
        <dbReference type="EMBL" id="KAJ1126419.1"/>
    </source>
</evidence>
<sequence length="143" mass="15573">MSCDFRESIFLVPASWRVVTESVLAFLIRCGPPANTLPTRSFPRSAAGPHIIWRCTEGPGEDRDPGAALFLCLEGLRQRGGSGGGPRLRLGLRFCLLYLAYHSLDEGGLPFYLQHSRGCGYLKTNRHRAGLIAGAEAMAGRGR</sequence>
<gene>
    <name evidence="1" type="ORF">NDU88_004826</name>
</gene>
<accession>A0AAV7PF62</accession>
<keyword evidence="2" id="KW-1185">Reference proteome</keyword>
<name>A0AAV7PF62_PLEWA</name>
<organism evidence="1 2">
    <name type="scientific">Pleurodeles waltl</name>
    <name type="common">Iberian ribbed newt</name>
    <dbReference type="NCBI Taxonomy" id="8319"/>
    <lineage>
        <taxon>Eukaryota</taxon>
        <taxon>Metazoa</taxon>
        <taxon>Chordata</taxon>
        <taxon>Craniata</taxon>
        <taxon>Vertebrata</taxon>
        <taxon>Euteleostomi</taxon>
        <taxon>Amphibia</taxon>
        <taxon>Batrachia</taxon>
        <taxon>Caudata</taxon>
        <taxon>Salamandroidea</taxon>
        <taxon>Salamandridae</taxon>
        <taxon>Pleurodelinae</taxon>
        <taxon>Pleurodeles</taxon>
    </lineage>
</organism>
<comment type="caution">
    <text evidence="1">The sequence shown here is derived from an EMBL/GenBank/DDBJ whole genome shotgun (WGS) entry which is preliminary data.</text>
</comment>
<evidence type="ECO:0000313" key="2">
    <source>
        <dbReference type="Proteomes" id="UP001066276"/>
    </source>
</evidence>
<reference evidence="1" key="1">
    <citation type="journal article" date="2022" name="bioRxiv">
        <title>Sequencing and chromosome-scale assembly of the giantPleurodeles waltlgenome.</title>
        <authorList>
            <person name="Brown T."/>
            <person name="Elewa A."/>
            <person name="Iarovenko S."/>
            <person name="Subramanian E."/>
            <person name="Araus A.J."/>
            <person name="Petzold A."/>
            <person name="Susuki M."/>
            <person name="Suzuki K.-i.T."/>
            <person name="Hayashi T."/>
            <person name="Toyoda A."/>
            <person name="Oliveira C."/>
            <person name="Osipova E."/>
            <person name="Leigh N.D."/>
            <person name="Simon A."/>
            <person name="Yun M.H."/>
        </authorList>
    </citation>
    <scope>NUCLEOTIDE SEQUENCE</scope>
    <source>
        <strain evidence="1">20211129_DDA</strain>
        <tissue evidence="1">Liver</tissue>
    </source>
</reference>
<dbReference type="EMBL" id="JANPWB010000011">
    <property type="protein sequence ID" value="KAJ1126419.1"/>
    <property type="molecule type" value="Genomic_DNA"/>
</dbReference>
<dbReference type="AlphaFoldDB" id="A0AAV7PF62"/>
<dbReference type="Proteomes" id="UP001066276">
    <property type="component" value="Chromosome 7"/>
</dbReference>
<proteinExistence type="predicted"/>